<organism evidence="1 2">
    <name type="scientific">Xylaria arbuscula</name>
    <dbReference type="NCBI Taxonomy" id="114810"/>
    <lineage>
        <taxon>Eukaryota</taxon>
        <taxon>Fungi</taxon>
        <taxon>Dikarya</taxon>
        <taxon>Ascomycota</taxon>
        <taxon>Pezizomycotina</taxon>
        <taxon>Sordariomycetes</taxon>
        <taxon>Xylariomycetidae</taxon>
        <taxon>Xylariales</taxon>
        <taxon>Xylariaceae</taxon>
        <taxon>Xylaria</taxon>
    </lineage>
</organism>
<dbReference type="PANTHER" id="PTHR24148">
    <property type="entry name" value="ANKYRIN REPEAT DOMAIN-CONTAINING PROTEIN 39 HOMOLOG-RELATED"/>
    <property type="match status" value="1"/>
</dbReference>
<dbReference type="EMBL" id="JANPWZ010003617">
    <property type="protein sequence ID" value="KAJ3551919.1"/>
    <property type="molecule type" value="Genomic_DNA"/>
</dbReference>
<reference evidence="1" key="1">
    <citation type="submission" date="2022-07" db="EMBL/GenBank/DDBJ databases">
        <title>Genome Sequence of Xylaria arbuscula.</title>
        <authorList>
            <person name="Buettner E."/>
        </authorList>
    </citation>
    <scope>NUCLEOTIDE SEQUENCE</scope>
    <source>
        <strain evidence="1">VT107</strain>
    </source>
</reference>
<proteinExistence type="predicted"/>
<dbReference type="Pfam" id="PF26639">
    <property type="entry name" value="Het-6_barrel"/>
    <property type="match status" value="1"/>
</dbReference>
<sequence length="143" mass="15720">MIERSLAGRSIFTTKAGYIGLAPESAVPGDEICVIVGCTTPFVLRPVTDCQRIVVGDCYIEGFMDDEAVLGLLPPGVQRKISPPKHHTFGDTGLVDPRLKNWPEINISAIPDYGETGTKYLFQVNVDDLQCHGIHNARYYDLV</sequence>
<evidence type="ECO:0000313" key="2">
    <source>
        <dbReference type="Proteomes" id="UP001148614"/>
    </source>
</evidence>
<dbReference type="VEuPathDB" id="FungiDB:F4678DRAFT_452877"/>
<protein>
    <submittedName>
        <fullName evidence="1">Uncharacterized protein</fullName>
    </submittedName>
</protein>
<accession>A0A9W8N380</accession>
<dbReference type="Proteomes" id="UP001148614">
    <property type="component" value="Unassembled WGS sequence"/>
</dbReference>
<comment type="caution">
    <text evidence="1">The sequence shown here is derived from an EMBL/GenBank/DDBJ whole genome shotgun (WGS) entry which is preliminary data.</text>
</comment>
<gene>
    <name evidence="1" type="ORF">NPX13_g11244</name>
</gene>
<evidence type="ECO:0000313" key="1">
    <source>
        <dbReference type="EMBL" id="KAJ3551919.1"/>
    </source>
</evidence>
<dbReference type="PANTHER" id="PTHR24148:SF73">
    <property type="entry name" value="HET DOMAIN PROTEIN (AFU_ORTHOLOGUE AFUA_8G01020)"/>
    <property type="match status" value="1"/>
</dbReference>
<keyword evidence="2" id="KW-1185">Reference proteome</keyword>
<name>A0A9W8N380_9PEZI</name>
<dbReference type="InterPro" id="IPR052895">
    <property type="entry name" value="HetReg/Transcr_Mod"/>
</dbReference>
<dbReference type="AlphaFoldDB" id="A0A9W8N380"/>